<dbReference type="GO" id="GO:0004029">
    <property type="term" value="F:aldehyde dehydrogenase (NAD+) activity"/>
    <property type="evidence" value="ECO:0007669"/>
    <property type="project" value="TreeGrafter"/>
</dbReference>
<gene>
    <name evidence="2" type="ORF">E6K71_00170</name>
</gene>
<dbReference type="EMBL" id="VBOR01000005">
    <property type="protein sequence ID" value="TMQ51566.1"/>
    <property type="molecule type" value="Genomic_DNA"/>
</dbReference>
<reference evidence="2 3" key="1">
    <citation type="journal article" date="2019" name="Nat. Microbiol.">
        <title>Mediterranean grassland soil C-N compound turnover is dependent on rainfall and depth, and is mediated by genomically divergent microorganisms.</title>
        <authorList>
            <person name="Diamond S."/>
            <person name="Andeer P.F."/>
            <person name="Li Z."/>
            <person name="Crits-Christoph A."/>
            <person name="Burstein D."/>
            <person name="Anantharaman K."/>
            <person name="Lane K.R."/>
            <person name="Thomas B.C."/>
            <person name="Pan C."/>
            <person name="Northen T.R."/>
            <person name="Banfield J.F."/>
        </authorList>
    </citation>
    <scope>NUCLEOTIDE SEQUENCE [LARGE SCALE GENOMIC DNA]</scope>
    <source>
        <strain evidence="2">WS_1</strain>
    </source>
</reference>
<dbReference type="Pfam" id="PF01370">
    <property type="entry name" value="Epimerase"/>
    <property type="match status" value="1"/>
</dbReference>
<dbReference type="PANTHER" id="PTHR48079">
    <property type="entry name" value="PROTEIN YEEZ"/>
    <property type="match status" value="1"/>
</dbReference>
<accession>A0A538SJM0</accession>
<dbReference type="AlphaFoldDB" id="A0A538SJM0"/>
<dbReference type="InterPro" id="IPR001509">
    <property type="entry name" value="Epimerase_deHydtase"/>
</dbReference>
<evidence type="ECO:0000313" key="2">
    <source>
        <dbReference type="EMBL" id="TMQ51566.1"/>
    </source>
</evidence>
<name>A0A538SJM0_UNCEI</name>
<dbReference type="Proteomes" id="UP000316292">
    <property type="component" value="Unassembled WGS sequence"/>
</dbReference>
<protein>
    <submittedName>
        <fullName evidence="2">NAD-dependent epimerase/dehydratase family protein</fullName>
    </submittedName>
</protein>
<evidence type="ECO:0000313" key="3">
    <source>
        <dbReference type="Proteomes" id="UP000316292"/>
    </source>
</evidence>
<organism evidence="2 3">
    <name type="scientific">Eiseniibacteriota bacterium</name>
    <dbReference type="NCBI Taxonomy" id="2212470"/>
    <lineage>
        <taxon>Bacteria</taxon>
        <taxon>Candidatus Eiseniibacteriota</taxon>
    </lineage>
</organism>
<feature type="domain" description="NAD-dependent epimerase/dehydratase" evidence="1">
    <location>
        <begin position="10"/>
        <end position="206"/>
    </location>
</feature>
<proteinExistence type="predicted"/>
<dbReference type="InterPro" id="IPR051783">
    <property type="entry name" value="NAD(P)-dependent_oxidoreduct"/>
</dbReference>
<dbReference type="InterPro" id="IPR036291">
    <property type="entry name" value="NAD(P)-bd_dom_sf"/>
</dbReference>
<dbReference type="GO" id="GO:0005737">
    <property type="term" value="C:cytoplasm"/>
    <property type="evidence" value="ECO:0007669"/>
    <property type="project" value="TreeGrafter"/>
</dbReference>
<dbReference type="Gene3D" id="3.40.50.720">
    <property type="entry name" value="NAD(P)-binding Rossmann-like Domain"/>
    <property type="match status" value="1"/>
</dbReference>
<dbReference type="SUPFAM" id="SSF51735">
    <property type="entry name" value="NAD(P)-binding Rossmann-fold domains"/>
    <property type="match status" value="1"/>
</dbReference>
<comment type="caution">
    <text evidence="2">The sequence shown here is derived from an EMBL/GenBank/DDBJ whole genome shotgun (WGS) entry which is preliminary data.</text>
</comment>
<evidence type="ECO:0000259" key="1">
    <source>
        <dbReference type="Pfam" id="PF01370"/>
    </source>
</evidence>
<sequence>MRAPYRPKRILISGATGTIGRALLPSLAGFQVPLRILQHQTSVNGILGRRAARGESADTKVDVVRGDLLKAASLRGIAEGCDVVVHAAARTGFRNLGRDVQRRINVSGTEALLSEAQSAGARLFVLLGYTGTVQEREDPSRPVNEDTPPEGIYESEYVRMKFESEAMVLEANRAGGMATLVVSPGVLAQPGAETILGGFVKAFVTRELPFRLLSDVWLAITGGSDVGRCVAAAIEAGRGGRRYFVTGDCVRLGAVYDLLADLSGVPAPRRRVPDLLVEELGLLTPLLPRQSFLRQLVLPRELVLHLKRLAPVDNTRTRAELGFTPTPLRTALSAMIEEGTKR</sequence>
<dbReference type="PANTHER" id="PTHR48079:SF6">
    <property type="entry name" value="NAD(P)-BINDING DOMAIN-CONTAINING PROTEIN-RELATED"/>
    <property type="match status" value="1"/>
</dbReference>